<sequence>MKHRLLVEILKPFKQGIIILLCLSFFHVLGQSKNIDSLRDVLTKSKKDSLSVNALNEISSDLLNQGEFSQSLEFAQRAKKLANEIGFTKGEAYAFKQIGLVHYYQGNYIETFDNWTKSLETFELSTDSTGIANILNNLGGLYRLQGSNAKAIEFSLRSLRIAEKIKDSLRVVSALGNIAITYADNPQDYELALDYYNQMVPYLVSGNNIELAKAYYFGVGLIKDDQANYEEALKSFKEALSITENTIYYAENLMFLGQTYYHMGDLERANQYLDLGHEIAIANDQQYENIQILIQKGIVNQKNDAKEAIRFFEEAETLAKEMELTYELRDIYDGLSKAYKNQGDFRNAYNYQNKYLAQNDSLFNLETDDKIRGLQFDFDLNKKQDEISLLEKEGEIQELKVQKQRNVIYGTIFSSVLLFLLVMGVFNRYRFMKKTKQIIEAEKDKSDDLLLNILPEETALELKKHGKVKAKSYNSVTVLFTDFKGFTTFAQHLTPEELVHSVDYYFSKFDEIMEKYGLEKIKTIGDAYMCAGGLMASSKNHAKSMVQAAIEMTNFVSSTKLMKPAGITCFDVRIGINTGPVVAGVVGTKKFAYDIWGDTVNVAARMESMSEPGMINISEDTFELINDVYDCEYRGEIEAKNKGLMKMYFVKGLKAKKENYTKITSEHKVI</sequence>
<comment type="similarity">
    <text evidence="8">Belongs to the adenylyl cyclase class-4/guanylyl cyclase family.</text>
</comment>
<evidence type="ECO:0000256" key="4">
    <source>
        <dbReference type="ARBA" id="ARBA00022989"/>
    </source>
</evidence>
<dbReference type="InterPro" id="IPR011990">
    <property type="entry name" value="TPR-like_helical_dom_sf"/>
</dbReference>
<keyword evidence="5 9" id="KW-0472">Membrane</keyword>
<evidence type="ECO:0000256" key="2">
    <source>
        <dbReference type="ARBA" id="ARBA00022692"/>
    </source>
</evidence>
<dbReference type="PROSITE" id="PS50005">
    <property type="entry name" value="TPR"/>
    <property type="match status" value="1"/>
</dbReference>
<evidence type="ECO:0000313" key="11">
    <source>
        <dbReference type="EMBL" id="MFD1314112.1"/>
    </source>
</evidence>
<dbReference type="SMART" id="SM00028">
    <property type="entry name" value="TPR"/>
    <property type="match status" value="5"/>
</dbReference>
<gene>
    <name evidence="11" type="ORF">ACFQ39_00665</name>
</gene>
<dbReference type="PROSITE" id="PS50125">
    <property type="entry name" value="GUANYLATE_CYCLASE_2"/>
    <property type="match status" value="1"/>
</dbReference>
<keyword evidence="7" id="KW-0802">TPR repeat</keyword>
<feature type="repeat" description="TPR" evidence="7">
    <location>
        <begin position="213"/>
        <end position="246"/>
    </location>
</feature>
<evidence type="ECO:0000259" key="10">
    <source>
        <dbReference type="PROSITE" id="PS50125"/>
    </source>
</evidence>
<evidence type="ECO:0000256" key="9">
    <source>
        <dbReference type="SAM" id="Phobius"/>
    </source>
</evidence>
<keyword evidence="12" id="KW-1185">Reference proteome</keyword>
<evidence type="ECO:0000256" key="5">
    <source>
        <dbReference type="ARBA" id="ARBA00023136"/>
    </source>
</evidence>
<reference evidence="12" key="1">
    <citation type="journal article" date="2019" name="Int. J. Syst. Evol. Microbiol.">
        <title>The Global Catalogue of Microorganisms (GCM) 10K type strain sequencing project: providing services to taxonomists for standard genome sequencing and annotation.</title>
        <authorList>
            <consortium name="The Broad Institute Genomics Platform"/>
            <consortium name="The Broad Institute Genome Sequencing Center for Infectious Disease"/>
            <person name="Wu L."/>
            <person name="Ma J."/>
        </authorList>
    </citation>
    <scope>NUCLEOTIDE SEQUENCE [LARGE SCALE GENOMIC DNA]</scope>
    <source>
        <strain evidence="12">CCUG 61485</strain>
    </source>
</reference>
<dbReference type="PANTHER" id="PTHR11920:SF335">
    <property type="entry name" value="GUANYLATE CYCLASE"/>
    <property type="match status" value="1"/>
</dbReference>
<dbReference type="InterPro" id="IPR001054">
    <property type="entry name" value="A/G_cyclase"/>
</dbReference>
<dbReference type="RefSeq" id="WP_377175407.1">
    <property type="nucleotide sequence ID" value="NZ_JBHTMY010000001.1"/>
</dbReference>
<comment type="caution">
    <text evidence="11">The sequence shown here is derived from an EMBL/GenBank/DDBJ whole genome shotgun (WGS) entry which is preliminary data.</text>
</comment>
<dbReference type="PANTHER" id="PTHR11920">
    <property type="entry name" value="GUANYLYL CYCLASE"/>
    <property type="match status" value="1"/>
</dbReference>
<proteinExistence type="inferred from homology"/>
<dbReference type="CDD" id="cd07302">
    <property type="entry name" value="CHD"/>
    <property type="match status" value="1"/>
</dbReference>
<dbReference type="InterPro" id="IPR050401">
    <property type="entry name" value="Cyclic_nucleotide_synthase"/>
</dbReference>
<keyword evidence="2 9" id="KW-0812">Transmembrane</keyword>
<dbReference type="Proteomes" id="UP001597201">
    <property type="component" value="Unassembled WGS sequence"/>
</dbReference>
<dbReference type="InterPro" id="IPR018297">
    <property type="entry name" value="A/G_cyclase_CS"/>
</dbReference>
<dbReference type="SUPFAM" id="SSF55073">
    <property type="entry name" value="Nucleotide cyclase"/>
    <property type="match status" value="1"/>
</dbReference>
<protein>
    <submittedName>
        <fullName evidence="11">Adenylate/guanylate cyclase domain-containing protein</fullName>
    </submittedName>
</protein>
<dbReference type="Gene3D" id="1.25.40.10">
    <property type="entry name" value="Tetratricopeptide repeat domain"/>
    <property type="match status" value="3"/>
</dbReference>
<keyword evidence="6 8" id="KW-0456">Lyase</keyword>
<feature type="transmembrane region" description="Helical" evidence="9">
    <location>
        <begin position="407"/>
        <end position="426"/>
    </location>
</feature>
<dbReference type="Pfam" id="PF13181">
    <property type="entry name" value="TPR_8"/>
    <property type="match status" value="1"/>
</dbReference>
<dbReference type="PROSITE" id="PS00452">
    <property type="entry name" value="GUANYLATE_CYCLASE_1"/>
    <property type="match status" value="1"/>
</dbReference>
<dbReference type="SUPFAM" id="SSF48452">
    <property type="entry name" value="TPR-like"/>
    <property type="match status" value="1"/>
</dbReference>
<evidence type="ECO:0000256" key="7">
    <source>
        <dbReference type="PROSITE-ProRule" id="PRU00339"/>
    </source>
</evidence>
<evidence type="ECO:0000256" key="6">
    <source>
        <dbReference type="ARBA" id="ARBA00023239"/>
    </source>
</evidence>
<dbReference type="SMART" id="SM00044">
    <property type="entry name" value="CYCc"/>
    <property type="match status" value="1"/>
</dbReference>
<evidence type="ECO:0000256" key="3">
    <source>
        <dbReference type="ARBA" id="ARBA00022741"/>
    </source>
</evidence>
<dbReference type="InterPro" id="IPR019734">
    <property type="entry name" value="TPR_rpt"/>
</dbReference>
<evidence type="ECO:0000256" key="8">
    <source>
        <dbReference type="RuleBase" id="RU000405"/>
    </source>
</evidence>
<keyword evidence="3" id="KW-0547">Nucleotide-binding</keyword>
<name>A0ABW3XX06_9FLAO</name>
<dbReference type="Pfam" id="PF00211">
    <property type="entry name" value="Guanylate_cyc"/>
    <property type="match status" value="1"/>
</dbReference>
<accession>A0ABW3XX06</accession>
<evidence type="ECO:0000313" key="12">
    <source>
        <dbReference type="Proteomes" id="UP001597201"/>
    </source>
</evidence>
<dbReference type="Pfam" id="PF13424">
    <property type="entry name" value="TPR_12"/>
    <property type="match status" value="1"/>
</dbReference>
<organism evidence="11 12">
    <name type="scientific">Namhaeicola litoreus</name>
    <dbReference type="NCBI Taxonomy" id="1052145"/>
    <lineage>
        <taxon>Bacteria</taxon>
        <taxon>Pseudomonadati</taxon>
        <taxon>Bacteroidota</taxon>
        <taxon>Flavobacteriia</taxon>
        <taxon>Flavobacteriales</taxon>
        <taxon>Flavobacteriaceae</taxon>
        <taxon>Namhaeicola</taxon>
    </lineage>
</organism>
<comment type="subcellular location">
    <subcellularLocation>
        <location evidence="1">Membrane</location>
    </subcellularLocation>
</comment>
<evidence type="ECO:0000256" key="1">
    <source>
        <dbReference type="ARBA" id="ARBA00004370"/>
    </source>
</evidence>
<feature type="domain" description="Guanylate cyclase" evidence="10">
    <location>
        <begin position="477"/>
        <end position="607"/>
    </location>
</feature>
<keyword evidence="4 9" id="KW-1133">Transmembrane helix</keyword>
<dbReference type="Gene3D" id="3.30.70.1230">
    <property type="entry name" value="Nucleotide cyclase"/>
    <property type="match status" value="1"/>
</dbReference>
<dbReference type="EMBL" id="JBHTMY010000001">
    <property type="protein sequence ID" value="MFD1314112.1"/>
    <property type="molecule type" value="Genomic_DNA"/>
</dbReference>
<dbReference type="InterPro" id="IPR029787">
    <property type="entry name" value="Nucleotide_cyclase"/>
</dbReference>